<evidence type="ECO:0000313" key="2">
    <source>
        <dbReference type="EMBL" id="MBD2693381.1"/>
    </source>
</evidence>
<keyword evidence="3" id="KW-1185">Reference proteome</keyword>
<dbReference type="PROSITE" id="PS51257">
    <property type="entry name" value="PROKAR_LIPOPROTEIN"/>
    <property type="match status" value="1"/>
</dbReference>
<accession>A0ABR8J4U3</accession>
<dbReference type="EMBL" id="JACJTQ010000026">
    <property type="protein sequence ID" value="MBD2693381.1"/>
    <property type="molecule type" value="Genomic_DNA"/>
</dbReference>
<reference evidence="2 3" key="1">
    <citation type="journal article" date="2020" name="ISME J.">
        <title>Comparative genomics reveals insights into cyanobacterial evolution and habitat adaptation.</title>
        <authorList>
            <person name="Chen M.Y."/>
            <person name="Teng W.K."/>
            <person name="Zhao L."/>
            <person name="Hu C.X."/>
            <person name="Zhou Y.K."/>
            <person name="Han B.P."/>
            <person name="Song L.R."/>
            <person name="Shu W.S."/>
        </authorList>
    </citation>
    <scope>NUCLEOTIDE SEQUENCE [LARGE SCALE GENOMIC DNA]</scope>
    <source>
        <strain evidence="2 3">FACHB-362</strain>
    </source>
</reference>
<evidence type="ECO:0000256" key="1">
    <source>
        <dbReference type="SAM" id="SignalP"/>
    </source>
</evidence>
<gene>
    <name evidence="2" type="ORF">H6G68_16745</name>
</gene>
<comment type="caution">
    <text evidence="2">The sequence shown here is derived from an EMBL/GenBank/DDBJ whole genome shotgun (WGS) entry which is preliminary data.</text>
</comment>
<dbReference type="RefSeq" id="WP_190907653.1">
    <property type="nucleotide sequence ID" value="NZ_JACJTQ010000026.1"/>
</dbReference>
<feature type="signal peptide" evidence="1">
    <location>
        <begin position="1"/>
        <end position="22"/>
    </location>
</feature>
<keyword evidence="1" id="KW-0732">Signal</keyword>
<feature type="chain" id="PRO_5045441097" evidence="1">
    <location>
        <begin position="23"/>
        <end position="431"/>
    </location>
</feature>
<dbReference type="SUPFAM" id="SSF52833">
    <property type="entry name" value="Thioredoxin-like"/>
    <property type="match status" value="1"/>
</dbReference>
<evidence type="ECO:0000313" key="3">
    <source>
        <dbReference type="Proteomes" id="UP000660381"/>
    </source>
</evidence>
<organism evidence="2 3">
    <name type="scientific">Anabaena catenula FACHB-362</name>
    <dbReference type="NCBI Taxonomy" id="2692877"/>
    <lineage>
        <taxon>Bacteria</taxon>
        <taxon>Bacillati</taxon>
        <taxon>Cyanobacteriota</taxon>
        <taxon>Cyanophyceae</taxon>
        <taxon>Nostocales</taxon>
        <taxon>Nostocaceae</taxon>
        <taxon>Anabaena</taxon>
    </lineage>
</organism>
<dbReference type="Proteomes" id="UP000660381">
    <property type="component" value="Unassembled WGS sequence"/>
</dbReference>
<sequence>MKFTNLQLPFIFILAGCVFSQAGYTQDTNLNTSKLSEEVTRLRQQGATGLQTFLKSHANELTSQPSPQIKTALDILCQQRDCYASKLYWYTDLEQAKAAAKTSGKPILSLRLLGRLDTDLSCANSRFFRVALYPNAEISQLLRENFILHWQTVRPVPKVTIDFGDGRKLERTITGNSIHYILDSSGRPIDAIPGLYGPKAFLKQLKEAEIIATELGKSSGTKYENLLQQYHLRQLDGIQNQWRADLSQLGIQSPPQLVPLTNNSTLSPSAGVAGSLAVSKSVVERPIINAIQPETLDNKSNPLEIIDQATWNGLAQIYQSDAKLDGNSIALIQAKKLPNTTSKNNLSRVISNFETVMALDTVRNEYMLHRQIHQWFSQRNETLDVNKLNEKVYAELFLTPSSDPWLGLANNDTYSAIDNGGIIENSASLSR</sequence>
<name>A0ABR8J4U3_9NOST</name>
<dbReference type="InterPro" id="IPR036249">
    <property type="entry name" value="Thioredoxin-like_sf"/>
</dbReference>
<proteinExistence type="predicted"/>
<protein>
    <submittedName>
        <fullName evidence="2">Uncharacterized protein</fullName>
    </submittedName>
</protein>